<keyword evidence="6" id="KW-0648">Protein biosynthesis</keyword>
<keyword evidence="4" id="KW-0547">Nucleotide-binding</keyword>
<gene>
    <name evidence="12" type="ORF">PSFLO_07539</name>
</gene>
<evidence type="ECO:0000313" key="12">
    <source>
        <dbReference type="EMBL" id="SPO42056.1"/>
    </source>
</evidence>
<evidence type="ECO:0000256" key="4">
    <source>
        <dbReference type="ARBA" id="ARBA00022741"/>
    </source>
</evidence>
<dbReference type="GO" id="GO:0005524">
    <property type="term" value="F:ATP binding"/>
    <property type="evidence" value="ECO:0007669"/>
    <property type="project" value="UniProtKB-KW"/>
</dbReference>
<dbReference type="SUPFAM" id="SSF55681">
    <property type="entry name" value="Class II aaRS and biotin synthetases"/>
    <property type="match status" value="1"/>
</dbReference>
<protein>
    <recommendedName>
        <fullName evidence="2">proline--tRNA ligase</fullName>
        <ecNumber evidence="2">6.1.1.15</ecNumber>
    </recommendedName>
    <alternativeName>
        <fullName evidence="8">Prolyl-tRNA synthetase</fullName>
    </alternativeName>
</protein>
<feature type="domain" description="Aminoacyl-transfer RNA synthetases class-II family profile" evidence="11">
    <location>
        <begin position="120"/>
        <end position="601"/>
    </location>
</feature>
<feature type="compositionally biased region" description="Low complexity" evidence="10">
    <location>
        <begin position="702"/>
        <end position="712"/>
    </location>
</feature>
<accession>A0A5C3FD20</accession>
<evidence type="ECO:0000256" key="6">
    <source>
        <dbReference type="ARBA" id="ARBA00022917"/>
    </source>
</evidence>
<evidence type="ECO:0000256" key="5">
    <source>
        <dbReference type="ARBA" id="ARBA00022840"/>
    </source>
</evidence>
<dbReference type="InterPro" id="IPR004154">
    <property type="entry name" value="Anticodon-bd"/>
</dbReference>
<keyword evidence="7 12" id="KW-0030">Aminoacyl-tRNA synthetase</keyword>
<dbReference type="EC" id="6.1.1.15" evidence="2"/>
<dbReference type="InterPro" id="IPR002314">
    <property type="entry name" value="aa-tRNA-synt_IIb"/>
</dbReference>
<evidence type="ECO:0000256" key="7">
    <source>
        <dbReference type="ARBA" id="ARBA00023146"/>
    </source>
</evidence>
<dbReference type="PANTHER" id="PTHR42753:SF2">
    <property type="entry name" value="PROLINE--TRNA LIGASE"/>
    <property type="match status" value="1"/>
</dbReference>
<dbReference type="Pfam" id="PF03129">
    <property type="entry name" value="HGTP_anticodon"/>
    <property type="match status" value="1"/>
</dbReference>
<evidence type="ECO:0000256" key="9">
    <source>
        <dbReference type="ARBA" id="ARBA00047671"/>
    </source>
</evidence>
<keyword evidence="13" id="KW-1185">Reference proteome</keyword>
<dbReference type="GO" id="GO:0006433">
    <property type="term" value="P:prolyl-tRNA aminoacylation"/>
    <property type="evidence" value="ECO:0007669"/>
    <property type="project" value="InterPro"/>
</dbReference>
<feature type="region of interest" description="Disordered" evidence="10">
    <location>
        <begin position="685"/>
        <end position="733"/>
    </location>
</feature>
<dbReference type="Gene3D" id="3.40.50.800">
    <property type="entry name" value="Anticodon-binding domain"/>
    <property type="match status" value="1"/>
</dbReference>
<dbReference type="PROSITE" id="PS50862">
    <property type="entry name" value="AA_TRNA_LIGASE_II"/>
    <property type="match status" value="1"/>
</dbReference>
<comment type="catalytic activity">
    <reaction evidence="9">
        <text>tRNA(Pro) + L-proline + ATP = L-prolyl-tRNA(Pro) + AMP + diphosphate</text>
        <dbReference type="Rhea" id="RHEA:14305"/>
        <dbReference type="Rhea" id="RHEA-COMP:9700"/>
        <dbReference type="Rhea" id="RHEA-COMP:9702"/>
        <dbReference type="ChEBI" id="CHEBI:30616"/>
        <dbReference type="ChEBI" id="CHEBI:33019"/>
        <dbReference type="ChEBI" id="CHEBI:60039"/>
        <dbReference type="ChEBI" id="CHEBI:78442"/>
        <dbReference type="ChEBI" id="CHEBI:78532"/>
        <dbReference type="ChEBI" id="CHEBI:456215"/>
        <dbReference type="EC" id="6.1.1.15"/>
    </reaction>
</comment>
<organism evidence="12 13">
    <name type="scientific">Pseudozyma flocculosa</name>
    <dbReference type="NCBI Taxonomy" id="84751"/>
    <lineage>
        <taxon>Eukaryota</taxon>
        <taxon>Fungi</taxon>
        <taxon>Dikarya</taxon>
        <taxon>Basidiomycota</taxon>
        <taxon>Ustilaginomycotina</taxon>
        <taxon>Ustilaginomycetes</taxon>
        <taxon>Ustilaginales</taxon>
        <taxon>Ustilaginaceae</taxon>
        <taxon>Pseudozyma</taxon>
    </lineage>
</organism>
<evidence type="ECO:0000256" key="8">
    <source>
        <dbReference type="ARBA" id="ARBA00029731"/>
    </source>
</evidence>
<keyword evidence="5" id="KW-0067">ATP-binding</keyword>
<dbReference type="Proteomes" id="UP000323386">
    <property type="component" value="Unassembled WGS sequence"/>
</dbReference>
<dbReference type="PRINTS" id="PR01046">
    <property type="entry name" value="TRNASYNTHPRO"/>
</dbReference>
<dbReference type="InterPro" id="IPR006195">
    <property type="entry name" value="aa-tRNA-synth_II"/>
</dbReference>
<evidence type="ECO:0000313" key="13">
    <source>
        <dbReference type="Proteomes" id="UP000323386"/>
    </source>
</evidence>
<evidence type="ECO:0000256" key="1">
    <source>
        <dbReference type="ARBA" id="ARBA00008226"/>
    </source>
</evidence>
<dbReference type="InterPro" id="IPR036621">
    <property type="entry name" value="Anticodon-bd_dom_sf"/>
</dbReference>
<dbReference type="EMBL" id="OOIP01000036">
    <property type="protein sequence ID" value="SPO42056.1"/>
    <property type="molecule type" value="Genomic_DNA"/>
</dbReference>
<dbReference type="InterPro" id="IPR002316">
    <property type="entry name" value="Pro-tRNA-ligase_IIa"/>
</dbReference>
<dbReference type="GO" id="GO:0004827">
    <property type="term" value="F:proline-tRNA ligase activity"/>
    <property type="evidence" value="ECO:0007669"/>
    <property type="project" value="UniProtKB-EC"/>
</dbReference>
<evidence type="ECO:0000256" key="10">
    <source>
        <dbReference type="SAM" id="MobiDB-lite"/>
    </source>
</evidence>
<dbReference type="SUPFAM" id="SSF52954">
    <property type="entry name" value="Class II aaRS ABD-related"/>
    <property type="match status" value="1"/>
</dbReference>
<dbReference type="PANTHER" id="PTHR42753">
    <property type="entry name" value="MITOCHONDRIAL RIBOSOME PROTEIN L39/PROLYL-TRNA LIGASE FAMILY MEMBER"/>
    <property type="match status" value="1"/>
</dbReference>
<dbReference type="OrthoDB" id="10267474at2759"/>
<evidence type="ECO:0000259" key="11">
    <source>
        <dbReference type="PROSITE" id="PS50862"/>
    </source>
</evidence>
<feature type="region of interest" description="Disordered" evidence="10">
    <location>
        <begin position="595"/>
        <end position="630"/>
    </location>
</feature>
<comment type="similarity">
    <text evidence="1">Belongs to the class-II aminoacyl-tRNA synthetase family.</text>
</comment>
<reference evidence="12 13" key="1">
    <citation type="submission" date="2018-03" db="EMBL/GenBank/DDBJ databases">
        <authorList>
            <person name="Guldener U."/>
        </authorList>
    </citation>
    <scope>NUCLEOTIDE SEQUENCE [LARGE SCALE GENOMIC DNA]</scope>
    <source>
        <strain evidence="12 13">DAOM196992</strain>
    </source>
</reference>
<evidence type="ECO:0000256" key="2">
    <source>
        <dbReference type="ARBA" id="ARBA00012831"/>
    </source>
</evidence>
<dbReference type="InterPro" id="IPR050062">
    <property type="entry name" value="Pro-tRNA_synthetase"/>
</dbReference>
<dbReference type="Pfam" id="PF00587">
    <property type="entry name" value="tRNA-synt_2b"/>
    <property type="match status" value="1"/>
</dbReference>
<dbReference type="AlphaFoldDB" id="A0A5C3FD20"/>
<feature type="compositionally biased region" description="Polar residues" evidence="10">
    <location>
        <begin position="688"/>
        <end position="701"/>
    </location>
</feature>
<feature type="compositionally biased region" description="Pro residues" evidence="10">
    <location>
        <begin position="603"/>
        <end position="614"/>
    </location>
</feature>
<name>A0A5C3FD20_9BASI</name>
<dbReference type="InterPro" id="IPR045864">
    <property type="entry name" value="aa-tRNA-synth_II/BPL/LPL"/>
</dbReference>
<proteinExistence type="inferred from homology"/>
<sequence>MALDGNALMAARRKAAAAAAATRQVRPLPASALFRPRGMRCLSSSSSSSSSAFSVPAHPGSSPTPSTATATAAVATATARPSRYPLRLSSQFVPTLRAESVAPDVDLASLSLLLRGGYIRQSSSGVYTLLPNGLRMVSKIEAVIRDEMLAIGASHLAMPTLLSSALWRKTGRFQIMGSELYKVKDRKDAEFVLAPTHEEEVTRLVANEVESEAALPVRVFQITRKHRDEPRPRMGLLRTREFLMKDLYTFDADLASASATYDAVRGAYTRIFDRIFGARGWKSAEADTGAIGGSRSHEYHIEDGAGEDTLLSCRRCSYVANSEKAASLPSPARMPSLAHEVRVLLFGTRAVEAHSQVLVAMLVSASRQLNEVKLAKHVAALQKQRGDGGDGGDRLELLYDSQREATATTTWDWKERPEGPLVRFDKIEVLSDFECVGMEPDQVQEALVSSLLSFASPASSSSNNDEAGSTTTADLSALFPHQFPPAQPTAPPTIMVDLRVAEEGDTCPSCRHPDTLRTTKAIEVGHTFLLGTKYSQALQVGFTPKSTPPNNDAAGGGVELLKDGRRRAFQMGCYGIGVSRIFGALAQRAKASFDALSSSSPSPSSPSPSSPSPSSPSSSTSTSESGKRTRAGFVWPRSVCPYTAAVLISDKKGGKEEMAVRLCRAVISRAREWDVDVEETVRRLVDPASSSSSGEATTQVDTASSWSSTAARSEGRWSDDVEGAGGDAAEEIVLDDRPSTLGSKMADADLVGYRVRIVVGQHWVRTRQVEVQLLPRDCDHDLGEEEAKGWTTFKVDEERFFRLP</sequence>
<evidence type="ECO:0000256" key="3">
    <source>
        <dbReference type="ARBA" id="ARBA00022598"/>
    </source>
</evidence>
<keyword evidence="3" id="KW-0436">Ligase</keyword>
<dbReference type="GO" id="GO:0005739">
    <property type="term" value="C:mitochondrion"/>
    <property type="evidence" value="ECO:0007669"/>
    <property type="project" value="TreeGrafter"/>
</dbReference>
<dbReference type="Gene3D" id="3.30.930.10">
    <property type="entry name" value="Bira Bifunctional Protein, Domain 2"/>
    <property type="match status" value="2"/>
</dbReference>